<dbReference type="Pfam" id="PF00487">
    <property type="entry name" value="FA_desaturase"/>
    <property type="match status" value="1"/>
</dbReference>
<organism evidence="14 15">
    <name type="scientific">Methyloceanibacter methanicus</name>
    <dbReference type="NCBI Taxonomy" id="1774968"/>
    <lineage>
        <taxon>Bacteria</taxon>
        <taxon>Pseudomonadati</taxon>
        <taxon>Pseudomonadota</taxon>
        <taxon>Alphaproteobacteria</taxon>
        <taxon>Hyphomicrobiales</taxon>
        <taxon>Hyphomicrobiaceae</taxon>
        <taxon>Methyloceanibacter</taxon>
    </lineage>
</organism>
<dbReference type="PANTHER" id="PTHR11351">
    <property type="entry name" value="ACYL-COA DESATURASE"/>
    <property type="match status" value="1"/>
</dbReference>
<sequence>MASETQSANVHDDIVYPSAIPFLLVHLACFGAIWSGVTWEAAILGISLYWLRIFAIGAGYHRLFSHRAYSTSRAFQFVLAVLCQSTAQKSVLWWAAKHRHHHLHSDTELDTHSPRQHGFLYSHLGWIFSRRHDDFDEEKVADLMRYPELRWLDKYPLVPAFGLAAICFLVAGWSGLFVGFFWSTVAVYHGTFCINSLAHVHGKKRYVTGDDSRNNWLLAIFTMGEGWHNNHHAFQSSVRQGFRWYEWDPTYYILKALSWVGLVWDLRMPPKKVVRNEHGLGVGVINRAAEQLAGHFNSAGIANAISATLNGVELDALRDALARAQDRTHDALASVYVPQLPTREELMAKANAIFARTQSLEEIVDRAYQLLLSSVGPISPSRPKRALSAATLAPVTPARTGLT</sequence>
<dbReference type="RefSeq" id="WP_069437614.1">
    <property type="nucleotide sequence ID" value="NZ_LPWG01000012.1"/>
</dbReference>
<evidence type="ECO:0000256" key="10">
    <source>
        <dbReference type="ARBA" id="ARBA00023136"/>
    </source>
</evidence>
<reference evidence="14 15" key="1">
    <citation type="journal article" date="2016" name="Environ. Microbiol.">
        <title>New Methyloceanibacter diversity from North Sea sediments includes methanotroph containing solely the soluble methane monooxygenase.</title>
        <authorList>
            <person name="Vekeman B."/>
            <person name="Kerckhof F.M."/>
            <person name="Cremers G."/>
            <person name="de Vos P."/>
            <person name="Vandamme P."/>
            <person name="Boon N."/>
            <person name="Op den Camp H.J."/>
            <person name="Heylen K."/>
        </authorList>
    </citation>
    <scope>NUCLEOTIDE SEQUENCE [LARGE SCALE GENOMIC DNA]</scope>
    <source>
        <strain evidence="14 15">R-67174</strain>
    </source>
</reference>
<feature type="transmembrane region" description="Helical" evidence="12">
    <location>
        <begin position="14"/>
        <end position="35"/>
    </location>
</feature>
<dbReference type="InterPro" id="IPR005804">
    <property type="entry name" value="FA_desaturase_dom"/>
</dbReference>
<dbReference type="OrthoDB" id="19906at2"/>
<keyword evidence="5" id="KW-0276">Fatty acid metabolism</keyword>
<evidence type="ECO:0000256" key="4">
    <source>
        <dbReference type="ARBA" id="ARBA00022692"/>
    </source>
</evidence>
<keyword evidence="9" id="KW-0443">Lipid metabolism</keyword>
<gene>
    <name evidence="14" type="ORF">AUC68_06855</name>
</gene>
<evidence type="ECO:0000313" key="15">
    <source>
        <dbReference type="Proteomes" id="UP000094501"/>
    </source>
</evidence>
<accession>A0A1E3VZE5</accession>
<dbReference type="GO" id="GO:0006633">
    <property type="term" value="P:fatty acid biosynthetic process"/>
    <property type="evidence" value="ECO:0007669"/>
    <property type="project" value="UniProtKB-KW"/>
</dbReference>
<dbReference type="AlphaFoldDB" id="A0A1E3VZE5"/>
<evidence type="ECO:0000256" key="9">
    <source>
        <dbReference type="ARBA" id="ARBA00023098"/>
    </source>
</evidence>
<evidence type="ECO:0000256" key="1">
    <source>
        <dbReference type="ARBA" id="ARBA00004141"/>
    </source>
</evidence>
<feature type="domain" description="Fatty acid desaturase" evidence="13">
    <location>
        <begin position="38"/>
        <end position="255"/>
    </location>
</feature>
<dbReference type="GO" id="GO:0016020">
    <property type="term" value="C:membrane"/>
    <property type="evidence" value="ECO:0007669"/>
    <property type="project" value="UniProtKB-SubCell"/>
</dbReference>
<name>A0A1E3VZE5_9HYPH</name>
<comment type="subcellular location">
    <subcellularLocation>
        <location evidence="1">Membrane</location>
        <topology evidence="1">Multi-pass membrane protein</topology>
    </subcellularLocation>
</comment>
<comment type="caution">
    <text evidence="14">The sequence shown here is derived from an EMBL/GenBank/DDBJ whole genome shotgun (WGS) entry which is preliminary data.</text>
</comment>
<evidence type="ECO:0000259" key="13">
    <source>
        <dbReference type="Pfam" id="PF00487"/>
    </source>
</evidence>
<keyword evidence="8" id="KW-0408">Iron</keyword>
<keyword evidence="3" id="KW-0444">Lipid biosynthesis</keyword>
<dbReference type="PANTHER" id="PTHR11351:SF31">
    <property type="entry name" value="DESATURASE 1, ISOFORM A-RELATED"/>
    <property type="match status" value="1"/>
</dbReference>
<evidence type="ECO:0000256" key="11">
    <source>
        <dbReference type="ARBA" id="ARBA00023160"/>
    </source>
</evidence>
<evidence type="ECO:0000256" key="2">
    <source>
        <dbReference type="ARBA" id="ARBA00008749"/>
    </source>
</evidence>
<proteinExistence type="inferred from homology"/>
<dbReference type="STRING" id="1774968.AUC68_06855"/>
<keyword evidence="4 12" id="KW-0812">Transmembrane</keyword>
<evidence type="ECO:0000256" key="5">
    <source>
        <dbReference type="ARBA" id="ARBA00022832"/>
    </source>
</evidence>
<feature type="transmembrane region" description="Helical" evidence="12">
    <location>
        <begin position="155"/>
        <end position="174"/>
    </location>
</feature>
<feature type="transmembrane region" description="Helical" evidence="12">
    <location>
        <begin position="41"/>
        <end position="60"/>
    </location>
</feature>
<evidence type="ECO:0000256" key="8">
    <source>
        <dbReference type="ARBA" id="ARBA00023004"/>
    </source>
</evidence>
<comment type="similarity">
    <text evidence="2">Belongs to the fatty acid desaturase type 2 family.</text>
</comment>
<dbReference type="PRINTS" id="PR00075">
    <property type="entry name" value="FACDDSATRASE"/>
</dbReference>
<evidence type="ECO:0000256" key="6">
    <source>
        <dbReference type="ARBA" id="ARBA00022989"/>
    </source>
</evidence>
<dbReference type="Proteomes" id="UP000094501">
    <property type="component" value="Unassembled WGS sequence"/>
</dbReference>
<evidence type="ECO:0000256" key="3">
    <source>
        <dbReference type="ARBA" id="ARBA00022516"/>
    </source>
</evidence>
<keyword evidence="11" id="KW-0275">Fatty acid biosynthesis</keyword>
<protein>
    <submittedName>
        <fullName evidence="14">Delta 9 acyl-lipid fatty acid desaturase</fullName>
    </submittedName>
</protein>
<keyword evidence="15" id="KW-1185">Reference proteome</keyword>
<dbReference type="GO" id="GO:0016717">
    <property type="term" value="F:oxidoreductase activity, acting on paired donors, with oxidation of a pair of donors resulting in the reduction of molecular oxygen to two molecules of water"/>
    <property type="evidence" value="ECO:0007669"/>
    <property type="project" value="InterPro"/>
</dbReference>
<keyword evidence="6 12" id="KW-1133">Transmembrane helix</keyword>
<evidence type="ECO:0000256" key="12">
    <source>
        <dbReference type="SAM" id="Phobius"/>
    </source>
</evidence>
<keyword evidence="10 12" id="KW-0472">Membrane</keyword>
<dbReference type="InterPro" id="IPR015876">
    <property type="entry name" value="Acyl-CoA_DS"/>
</dbReference>
<evidence type="ECO:0000313" key="14">
    <source>
        <dbReference type="EMBL" id="ODR98890.1"/>
    </source>
</evidence>
<evidence type="ECO:0000256" key="7">
    <source>
        <dbReference type="ARBA" id="ARBA00023002"/>
    </source>
</evidence>
<dbReference type="CDD" id="cd03505">
    <property type="entry name" value="Delta9-FADS-like"/>
    <property type="match status" value="1"/>
</dbReference>
<dbReference type="EMBL" id="LPWG01000012">
    <property type="protein sequence ID" value="ODR98890.1"/>
    <property type="molecule type" value="Genomic_DNA"/>
</dbReference>
<keyword evidence="7" id="KW-0560">Oxidoreductase</keyword>